<dbReference type="OMA" id="RDVECSL"/>
<dbReference type="Proteomes" id="UP000002009">
    <property type="component" value="Chromosome 7"/>
</dbReference>
<dbReference type="Gene3D" id="2.60.40.790">
    <property type="match status" value="1"/>
</dbReference>
<organism evidence="2 3">
    <name type="scientific">Micromonas commoda (strain RCC299 / NOUM17 / CCMP2709)</name>
    <name type="common">Picoplanktonic green alga</name>
    <dbReference type="NCBI Taxonomy" id="296587"/>
    <lineage>
        <taxon>Eukaryota</taxon>
        <taxon>Viridiplantae</taxon>
        <taxon>Chlorophyta</taxon>
        <taxon>Mamiellophyceae</taxon>
        <taxon>Mamiellales</taxon>
        <taxon>Mamiellaceae</taxon>
        <taxon>Micromonas</taxon>
    </lineage>
</organism>
<dbReference type="OrthoDB" id="515366at2759"/>
<dbReference type="GO" id="GO:0051082">
    <property type="term" value="F:unfolded protein binding"/>
    <property type="evidence" value="ECO:0007669"/>
    <property type="project" value="TreeGrafter"/>
</dbReference>
<proteinExistence type="predicted"/>
<dbReference type="GO" id="GO:0005737">
    <property type="term" value="C:cytoplasm"/>
    <property type="evidence" value="ECO:0007669"/>
    <property type="project" value="TreeGrafter"/>
</dbReference>
<name>C1EBE0_MICCC</name>
<dbReference type="PANTHER" id="PTHR12356">
    <property type="entry name" value="NUCLEAR MOVEMENT PROTEIN NUDC"/>
    <property type="match status" value="1"/>
</dbReference>
<keyword evidence="3" id="KW-1185">Reference proteome</keyword>
<evidence type="ECO:0000259" key="1">
    <source>
        <dbReference type="PROSITE" id="PS51203"/>
    </source>
</evidence>
<sequence>MGDKLAPTTRHAYTHEGRVVYEWDQTLDECNFYVRTPPGVKAKILDVEVTSTSVKFGIKGNPPYLHHELTEAVKAADSFWTLEDGELHIQMTKLHKGRPWVSLFKGHGMLDPAAEEAEKARLMKERFAEEHPGFDFSGAEFNGAAPDPSKFMGGIGHN</sequence>
<dbReference type="InterPro" id="IPR007052">
    <property type="entry name" value="CS_dom"/>
</dbReference>
<dbReference type="eggNOG" id="KOG2265">
    <property type="taxonomic scope" value="Eukaryota"/>
</dbReference>
<gene>
    <name evidence="2" type="ORF">MICPUN_83535</name>
</gene>
<dbReference type="GeneID" id="8245048"/>
<accession>C1EBE0</accession>
<feature type="domain" description="CS" evidence="1">
    <location>
        <begin position="16"/>
        <end position="104"/>
    </location>
</feature>
<dbReference type="InterPro" id="IPR008978">
    <property type="entry name" value="HSP20-like_chaperone"/>
</dbReference>
<dbReference type="InParanoid" id="C1EBE0"/>
<evidence type="ECO:0000313" key="2">
    <source>
        <dbReference type="EMBL" id="ACO65015.1"/>
    </source>
</evidence>
<protein>
    <recommendedName>
        <fullName evidence="1">CS domain-containing protein</fullName>
    </recommendedName>
</protein>
<dbReference type="KEGG" id="mis:MICPUN_83535"/>
<reference evidence="2 3" key="1">
    <citation type="journal article" date="2009" name="Science">
        <title>Green evolution and dynamic adaptations revealed by genomes of the marine picoeukaryotes Micromonas.</title>
        <authorList>
            <person name="Worden A.Z."/>
            <person name="Lee J.H."/>
            <person name="Mock T."/>
            <person name="Rouze P."/>
            <person name="Simmons M.P."/>
            <person name="Aerts A.L."/>
            <person name="Allen A.E."/>
            <person name="Cuvelier M.L."/>
            <person name="Derelle E."/>
            <person name="Everett M.V."/>
            <person name="Foulon E."/>
            <person name="Grimwood J."/>
            <person name="Gundlach H."/>
            <person name="Henrissat B."/>
            <person name="Napoli C."/>
            <person name="McDonald S.M."/>
            <person name="Parker M.S."/>
            <person name="Rombauts S."/>
            <person name="Salamov A."/>
            <person name="Von Dassow P."/>
            <person name="Badger J.H."/>
            <person name="Coutinho P.M."/>
            <person name="Demir E."/>
            <person name="Dubchak I."/>
            <person name="Gentemann C."/>
            <person name="Eikrem W."/>
            <person name="Gready J.E."/>
            <person name="John U."/>
            <person name="Lanier W."/>
            <person name="Lindquist E.A."/>
            <person name="Lucas S."/>
            <person name="Mayer K.F."/>
            <person name="Moreau H."/>
            <person name="Not F."/>
            <person name="Otillar R."/>
            <person name="Panaud O."/>
            <person name="Pangilinan J."/>
            <person name="Paulsen I."/>
            <person name="Piegu B."/>
            <person name="Poliakov A."/>
            <person name="Robbens S."/>
            <person name="Schmutz J."/>
            <person name="Toulza E."/>
            <person name="Wyss T."/>
            <person name="Zelensky A."/>
            <person name="Zhou K."/>
            <person name="Armbrust E.V."/>
            <person name="Bhattacharya D."/>
            <person name="Goodenough U.W."/>
            <person name="Van de Peer Y."/>
            <person name="Grigoriev I.V."/>
        </authorList>
    </citation>
    <scope>NUCLEOTIDE SEQUENCE [LARGE SCALE GENOMIC DNA]</scope>
    <source>
        <strain evidence="3">RCC299 / NOUM17</strain>
    </source>
</reference>
<dbReference type="PANTHER" id="PTHR12356:SF18">
    <property type="entry name" value="NUDC DOMAIN-CONTAINING PROTEIN 2"/>
    <property type="match status" value="1"/>
</dbReference>
<dbReference type="InterPro" id="IPR037898">
    <property type="entry name" value="NudC_fam"/>
</dbReference>
<dbReference type="FunCoup" id="C1EBE0">
    <property type="interactions" value="1648"/>
</dbReference>
<dbReference type="STRING" id="296587.C1EBE0"/>
<dbReference type="RefSeq" id="XP_002503757.1">
    <property type="nucleotide sequence ID" value="XM_002503711.1"/>
</dbReference>
<dbReference type="AlphaFoldDB" id="C1EBE0"/>
<dbReference type="EMBL" id="CP001328">
    <property type="protein sequence ID" value="ACO65015.1"/>
    <property type="molecule type" value="Genomic_DNA"/>
</dbReference>
<dbReference type="PROSITE" id="PS51203">
    <property type="entry name" value="CS"/>
    <property type="match status" value="1"/>
</dbReference>
<dbReference type="Pfam" id="PF04969">
    <property type="entry name" value="CS"/>
    <property type="match status" value="1"/>
</dbReference>
<evidence type="ECO:0000313" key="3">
    <source>
        <dbReference type="Proteomes" id="UP000002009"/>
    </source>
</evidence>
<dbReference type="SUPFAM" id="SSF49764">
    <property type="entry name" value="HSP20-like chaperones"/>
    <property type="match status" value="1"/>
</dbReference>
<dbReference type="CDD" id="cd06467">
    <property type="entry name" value="p23_NUDC_like"/>
    <property type="match status" value="1"/>
</dbReference>
<dbReference type="GO" id="GO:0006457">
    <property type="term" value="P:protein folding"/>
    <property type="evidence" value="ECO:0007669"/>
    <property type="project" value="TreeGrafter"/>
</dbReference>